<feature type="transmembrane region" description="Helical" evidence="1">
    <location>
        <begin position="38"/>
        <end position="55"/>
    </location>
</feature>
<dbReference type="RefSeq" id="WP_317487852.1">
    <property type="nucleotide sequence ID" value="NZ_CP136051.1"/>
</dbReference>
<sequence>MKKIVLVFGLISGVIITGMMLYMADKCYTNPEFETNDVVGYALMIAAFSFIFVGIKTFRDKQNGGVIGFGKAFLTGLYISLIAATMYVVVWLFDYYLFMPDYLDKYNQHVMYMAKIGGANEQELAAKATEMATFADMYQNPLAVVLITFSEVFPIGLVISLVSALILKRKQP</sequence>
<gene>
    <name evidence="2" type="ORF">RT717_18415</name>
</gene>
<dbReference type="InterPro" id="IPR025250">
    <property type="entry name" value="DUF4199"/>
</dbReference>
<feature type="transmembrane region" description="Helical" evidence="1">
    <location>
        <begin position="142"/>
        <end position="167"/>
    </location>
</feature>
<name>A0ABZ0IJ47_9BACT</name>
<dbReference type="Pfam" id="PF13858">
    <property type="entry name" value="DUF4199"/>
    <property type="match status" value="1"/>
</dbReference>
<reference evidence="2 3" key="1">
    <citation type="journal article" date="2023" name="Microbiol. Resour. Announc.">
        <title>Complete Genome Sequence of Imperialibacter roseus strain P4T.</title>
        <authorList>
            <person name="Tizabi D.R."/>
            <person name="Bachvaroff T."/>
            <person name="Hill R.T."/>
        </authorList>
    </citation>
    <scope>NUCLEOTIDE SEQUENCE [LARGE SCALE GENOMIC DNA]</scope>
    <source>
        <strain evidence="2 3">P4T</strain>
    </source>
</reference>
<dbReference type="EMBL" id="CP136051">
    <property type="protein sequence ID" value="WOK05059.1"/>
    <property type="molecule type" value="Genomic_DNA"/>
</dbReference>
<evidence type="ECO:0000313" key="3">
    <source>
        <dbReference type="Proteomes" id="UP001302349"/>
    </source>
</evidence>
<feature type="transmembrane region" description="Helical" evidence="1">
    <location>
        <begin position="76"/>
        <end position="98"/>
    </location>
</feature>
<accession>A0ABZ0IJ47</accession>
<evidence type="ECO:0000313" key="2">
    <source>
        <dbReference type="EMBL" id="WOK05059.1"/>
    </source>
</evidence>
<feature type="transmembrane region" description="Helical" evidence="1">
    <location>
        <begin position="5"/>
        <end position="23"/>
    </location>
</feature>
<keyword evidence="1" id="KW-0472">Membrane</keyword>
<dbReference type="Proteomes" id="UP001302349">
    <property type="component" value="Chromosome"/>
</dbReference>
<protein>
    <submittedName>
        <fullName evidence="2">DUF4199 domain-containing protein</fullName>
    </submittedName>
</protein>
<organism evidence="2 3">
    <name type="scientific">Imperialibacter roseus</name>
    <dbReference type="NCBI Taxonomy" id="1324217"/>
    <lineage>
        <taxon>Bacteria</taxon>
        <taxon>Pseudomonadati</taxon>
        <taxon>Bacteroidota</taxon>
        <taxon>Cytophagia</taxon>
        <taxon>Cytophagales</taxon>
        <taxon>Flammeovirgaceae</taxon>
        <taxon>Imperialibacter</taxon>
    </lineage>
</organism>
<evidence type="ECO:0000256" key="1">
    <source>
        <dbReference type="SAM" id="Phobius"/>
    </source>
</evidence>
<keyword evidence="1" id="KW-0812">Transmembrane</keyword>
<keyword evidence="1" id="KW-1133">Transmembrane helix</keyword>
<proteinExistence type="predicted"/>
<keyword evidence="3" id="KW-1185">Reference proteome</keyword>